<dbReference type="InParanoid" id="D6TIU2"/>
<feature type="transmembrane region" description="Helical" evidence="1">
    <location>
        <begin position="42"/>
        <end position="64"/>
    </location>
</feature>
<feature type="transmembrane region" description="Helical" evidence="1">
    <location>
        <begin position="70"/>
        <end position="93"/>
    </location>
</feature>
<evidence type="ECO:0000313" key="3">
    <source>
        <dbReference type="Proteomes" id="UP000004508"/>
    </source>
</evidence>
<proteinExistence type="predicted"/>
<accession>D6TIU2</accession>
<name>D6TIU2_KTERA</name>
<organism evidence="2 3">
    <name type="scientific">Ktedonobacter racemifer DSM 44963</name>
    <dbReference type="NCBI Taxonomy" id="485913"/>
    <lineage>
        <taxon>Bacteria</taxon>
        <taxon>Bacillati</taxon>
        <taxon>Chloroflexota</taxon>
        <taxon>Ktedonobacteria</taxon>
        <taxon>Ktedonobacterales</taxon>
        <taxon>Ktedonobacteraceae</taxon>
        <taxon>Ktedonobacter</taxon>
    </lineage>
</organism>
<dbReference type="Proteomes" id="UP000004508">
    <property type="component" value="Unassembled WGS sequence"/>
</dbReference>
<dbReference type="RefSeq" id="WP_007905895.1">
    <property type="nucleotide sequence ID" value="NZ_ADVG01000001.1"/>
</dbReference>
<keyword evidence="3" id="KW-1185">Reference proteome</keyword>
<gene>
    <name evidence="2" type="ORF">Krac_10899</name>
</gene>
<protein>
    <submittedName>
        <fullName evidence="2">Uncharacterized protein</fullName>
    </submittedName>
</protein>
<comment type="caution">
    <text evidence="2">The sequence shown here is derived from an EMBL/GenBank/DDBJ whole genome shotgun (WGS) entry which is preliminary data.</text>
</comment>
<keyword evidence="1" id="KW-0812">Transmembrane</keyword>
<keyword evidence="1" id="KW-0472">Membrane</keyword>
<dbReference type="STRING" id="485913.Krac_10899"/>
<dbReference type="EMBL" id="ADVG01000001">
    <property type="protein sequence ID" value="EFH89349.1"/>
    <property type="molecule type" value="Genomic_DNA"/>
</dbReference>
<reference evidence="2 3" key="1">
    <citation type="journal article" date="2011" name="Stand. Genomic Sci.">
        <title>Non-contiguous finished genome sequence and contextual data of the filamentous soil bacterium Ktedonobacter racemifer type strain (SOSP1-21).</title>
        <authorList>
            <person name="Chang Y.J."/>
            <person name="Land M."/>
            <person name="Hauser L."/>
            <person name="Chertkov O."/>
            <person name="Del Rio T.G."/>
            <person name="Nolan M."/>
            <person name="Copeland A."/>
            <person name="Tice H."/>
            <person name="Cheng J.F."/>
            <person name="Lucas S."/>
            <person name="Han C."/>
            <person name="Goodwin L."/>
            <person name="Pitluck S."/>
            <person name="Ivanova N."/>
            <person name="Ovchinikova G."/>
            <person name="Pati A."/>
            <person name="Chen A."/>
            <person name="Palaniappan K."/>
            <person name="Mavromatis K."/>
            <person name="Liolios K."/>
            <person name="Brettin T."/>
            <person name="Fiebig A."/>
            <person name="Rohde M."/>
            <person name="Abt B."/>
            <person name="Goker M."/>
            <person name="Detter J.C."/>
            <person name="Woyke T."/>
            <person name="Bristow J."/>
            <person name="Eisen J.A."/>
            <person name="Markowitz V."/>
            <person name="Hugenholtz P."/>
            <person name="Kyrpides N.C."/>
            <person name="Klenk H.P."/>
            <person name="Lapidus A."/>
        </authorList>
    </citation>
    <scope>NUCLEOTIDE SEQUENCE [LARGE SCALE GENOMIC DNA]</scope>
    <source>
        <strain evidence="3">DSM 44963</strain>
    </source>
</reference>
<evidence type="ECO:0000256" key="1">
    <source>
        <dbReference type="SAM" id="Phobius"/>
    </source>
</evidence>
<keyword evidence="1" id="KW-1133">Transmembrane helix</keyword>
<evidence type="ECO:0000313" key="2">
    <source>
        <dbReference type="EMBL" id="EFH89349.1"/>
    </source>
</evidence>
<sequence>MNIFIYIIIRIFAMPLISKEADADLKVWVAEKNKKNHAFVKAWAIGLILFVAFTAVPAIVAMIISLKLFYWVAEGGCVITFVWVIARIVPLSIKGMLSQQKQE</sequence>
<dbReference type="AlphaFoldDB" id="D6TIU2"/>